<gene>
    <name evidence="2" type="ORF">NA56DRAFT_747534</name>
</gene>
<feature type="compositionally biased region" description="Basic and acidic residues" evidence="1">
    <location>
        <begin position="65"/>
        <end position="80"/>
    </location>
</feature>
<feature type="compositionally biased region" description="Basic and acidic residues" evidence="1">
    <location>
        <begin position="1"/>
        <end position="57"/>
    </location>
</feature>
<evidence type="ECO:0000313" key="3">
    <source>
        <dbReference type="Proteomes" id="UP000235672"/>
    </source>
</evidence>
<feature type="region of interest" description="Disordered" evidence="1">
    <location>
        <begin position="1"/>
        <end position="109"/>
    </location>
</feature>
<evidence type="ECO:0000256" key="1">
    <source>
        <dbReference type="SAM" id="MobiDB-lite"/>
    </source>
</evidence>
<dbReference type="Proteomes" id="UP000235672">
    <property type="component" value="Unassembled WGS sequence"/>
</dbReference>
<accession>A0A2J6Q9H7</accession>
<organism evidence="2 3">
    <name type="scientific">Hyaloscypha hepaticicola</name>
    <dbReference type="NCBI Taxonomy" id="2082293"/>
    <lineage>
        <taxon>Eukaryota</taxon>
        <taxon>Fungi</taxon>
        <taxon>Dikarya</taxon>
        <taxon>Ascomycota</taxon>
        <taxon>Pezizomycotina</taxon>
        <taxon>Leotiomycetes</taxon>
        <taxon>Helotiales</taxon>
        <taxon>Hyaloscyphaceae</taxon>
        <taxon>Hyaloscypha</taxon>
    </lineage>
</organism>
<keyword evidence="3" id="KW-1185">Reference proteome</keyword>
<proteinExistence type="predicted"/>
<name>A0A2J6Q9H7_9HELO</name>
<reference evidence="2 3" key="1">
    <citation type="submission" date="2016-05" db="EMBL/GenBank/DDBJ databases">
        <title>A degradative enzymes factory behind the ericoid mycorrhizal symbiosis.</title>
        <authorList>
            <consortium name="DOE Joint Genome Institute"/>
            <person name="Martino E."/>
            <person name="Morin E."/>
            <person name="Grelet G."/>
            <person name="Kuo A."/>
            <person name="Kohler A."/>
            <person name="Daghino S."/>
            <person name="Barry K."/>
            <person name="Choi C."/>
            <person name="Cichocki N."/>
            <person name="Clum A."/>
            <person name="Copeland A."/>
            <person name="Hainaut M."/>
            <person name="Haridas S."/>
            <person name="Labutti K."/>
            <person name="Lindquist E."/>
            <person name="Lipzen A."/>
            <person name="Khouja H.-R."/>
            <person name="Murat C."/>
            <person name="Ohm R."/>
            <person name="Olson A."/>
            <person name="Spatafora J."/>
            <person name="Veneault-Fourrey C."/>
            <person name="Henrissat B."/>
            <person name="Grigoriev I."/>
            <person name="Martin F."/>
            <person name="Perotto S."/>
        </authorList>
    </citation>
    <scope>NUCLEOTIDE SEQUENCE [LARGE SCALE GENOMIC DNA]</scope>
    <source>
        <strain evidence="2 3">UAMH 7357</strain>
    </source>
</reference>
<sequence length="141" mass="15706">MLDDKEISMKRMRAFNDKVEELKKDGKSSAEAYERASKHLARLENEKPNAYLRARDRKDRKKAMKREEKERKAREQDAIRGEGGTANGGEERPGSAGGQGSSGGLRVEELKVELIESEVTRSNENVDAAFGSAVDPFMSGF</sequence>
<protein>
    <submittedName>
        <fullName evidence="2">Uncharacterized protein</fullName>
    </submittedName>
</protein>
<dbReference type="EMBL" id="KZ613476">
    <property type="protein sequence ID" value="PMD22919.1"/>
    <property type="molecule type" value="Genomic_DNA"/>
</dbReference>
<evidence type="ECO:0000313" key="2">
    <source>
        <dbReference type="EMBL" id="PMD22919.1"/>
    </source>
</evidence>
<dbReference type="AlphaFoldDB" id="A0A2J6Q9H7"/>